<dbReference type="Proteomes" id="UP001597173">
    <property type="component" value="Unassembled WGS sequence"/>
</dbReference>
<proteinExistence type="predicted"/>
<dbReference type="EMBL" id="JBHTNF010000001">
    <property type="protein sequence ID" value="MFD1327083.1"/>
    <property type="molecule type" value="Genomic_DNA"/>
</dbReference>
<keyword evidence="2" id="KW-0812">Transmembrane</keyword>
<protein>
    <submittedName>
        <fullName evidence="3">Uncharacterized protein</fullName>
    </submittedName>
</protein>
<organism evidence="3 4">
    <name type="scientific">Mycoplana ramosa</name>
    <name type="common">Mycoplana bullata</name>
    <dbReference type="NCBI Taxonomy" id="40837"/>
    <lineage>
        <taxon>Bacteria</taxon>
        <taxon>Pseudomonadati</taxon>
        <taxon>Pseudomonadota</taxon>
        <taxon>Alphaproteobacteria</taxon>
        <taxon>Hyphomicrobiales</taxon>
        <taxon>Rhizobiaceae</taxon>
        <taxon>Mycoplana</taxon>
    </lineage>
</organism>
<dbReference type="RefSeq" id="WP_374837109.1">
    <property type="nucleotide sequence ID" value="NZ_JBHEEW010000004.1"/>
</dbReference>
<evidence type="ECO:0000256" key="2">
    <source>
        <dbReference type="SAM" id="Phobius"/>
    </source>
</evidence>
<gene>
    <name evidence="3" type="ORF">ACFQ33_04160</name>
</gene>
<keyword evidence="2" id="KW-1133">Transmembrane helix</keyword>
<name>A0ABW3YUS5_MYCRA</name>
<comment type="caution">
    <text evidence="3">The sequence shown here is derived from an EMBL/GenBank/DDBJ whole genome shotgun (WGS) entry which is preliminary data.</text>
</comment>
<keyword evidence="2" id="KW-0472">Membrane</keyword>
<sequence length="149" mass="15554">MTDQQQSVAREGQRGFLGALLLMLALVVGQFVTLERKISFRPGAEPAVARTAAERASSRGALPRPLSAGGGASSSDKWLISSGDRRLAKAKSAGSGGDPSTDPAFVVSDEFVPVAPRPYARVVVSFADAIPAGTPRHDFEGRAPPARLL</sequence>
<feature type="region of interest" description="Disordered" evidence="1">
    <location>
        <begin position="45"/>
        <end position="78"/>
    </location>
</feature>
<reference evidence="4" key="1">
    <citation type="journal article" date="2019" name="Int. J. Syst. Evol. Microbiol.">
        <title>The Global Catalogue of Microorganisms (GCM) 10K type strain sequencing project: providing services to taxonomists for standard genome sequencing and annotation.</title>
        <authorList>
            <consortium name="The Broad Institute Genomics Platform"/>
            <consortium name="The Broad Institute Genome Sequencing Center for Infectious Disease"/>
            <person name="Wu L."/>
            <person name="Ma J."/>
        </authorList>
    </citation>
    <scope>NUCLEOTIDE SEQUENCE [LARGE SCALE GENOMIC DNA]</scope>
    <source>
        <strain evidence="4">CCUG 55609</strain>
    </source>
</reference>
<evidence type="ECO:0000256" key="1">
    <source>
        <dbReference type="SAM" id="MobiDB-lite"/>
    </source>
</evidence>
<evidence type="ECO:0000313" key="3">
    <source>
        <dbReference type="EMBL" id="MFD1327083.1"/>
    </source>
</evidence>
<accession>A0ABW3YUS5</accession>
<evidence type="ECO:0000313" key="4">
    <source>
        <dbReference type="Proteomes" id="UP001597173"/>
    </source>
</evidence>
<keyword evidence="4" id="KW-1185">Reference proteome</keyword>
<feature type="transmembrane region" description="Helical" evidence="2">
    <location>
        <begin position="15"/>
        <end position="34"/>
    </location>
</feature>